<gene>
    <name evidence="1" type="ORF">GMARGA_LOCUS4914</name>
</gene>
<accession>A0ABN7UBY2</accession>
<proteinExistence type="predicted"/>
<organism evidence="1 2">
    <name type="scientific">Gigaspora margarita</name>
    <dbReference type="NCBI Taxonomy" id="4874"/>
    <lineage>
        <taxon>Eukaryota</taxon>
        <taxon>Fungi</taxon>
        <taxon>Fungi incertae sedis</taxon>
        <taxon>Mucoromycota</taxon>
        <taxon>Glomeromycotina</taxon>
        <taxon>Glomeromycetes</taxon>
        <taxon>Diversisporales</taxon>
        <taxon>Gigasporaceae</taxon>
        <taxon>Gigaspora</taxon>
    </lineage>
</organism>
<sequence>MKPSKHQVINYFTPDNKNKFKYNLCNKEYKTPTLNLKNNNQVSNNEIVQISNNEEVELLDKLIELNSNKKQKYVISNDRETYSIITKKLKITYQF</sequence>
<dbReference type="Proteomes" id="UP000789901">
    <property type="component" value="Unassembled WGS sequence"/>
</dbReference>
<dbReference type="EMBL" id="CAJVQB010002011">
    <property type="protein sequence ID" value="CAG8558780.1"/>
    <property type="molecule type" value="Genomic_DNA"/>
</dbReference>
<comment type="caution">
    <text evidence="1">The sequence shown here is derived from an EMBL/GenBank/DDBJ whole genome shotgun (WGS) entry which is preliminary data.</text>
</comment>
<evidence type="ECO:0000313" key="2">
    <source>
        <dbReference type="Proteomes" id="UP000789901"/>
    </source>
</evidence>
<keyword evidence="2" id="KW-1185">Reference proteome</keyword>
<name>A0ABN7UBY2_GIGMA</name>
<evidence type="ECO:0000313" key="1">
    <source>
        <dbReference type="EMBL" id="CAG8558780.1"/>
    </source>
</evidence>
<protein>
    <submittedName>
        <fullName evidence="1">268_t:CDS:1</fullName>
    </submittedName>
</protein>
<reference evidence="1 2" key="1">
    <citation type="submission" date="2021-06" db="EMBL/GenBank/DDBJ databases">
        <authorList>
            <person name="Kallberg Y."/>
            <person name="Tangrot J."/>
            <person name="Rosling A."/>
        </authorList>
    </citation>
    <scope>NUCLEOTIDE SEQUENCE [LARGE SCALE GENOMIC DNA]</scope>
    <source>
        <strain evidence="1 2">120-4 pot B 10/14</strain>
    </source>
</reference>